<dbReference type="PANTHER" id="PTHR20905">
    <property type="entry name" value="N-ACETYLTRANSFERASE-RELATED"/>
    <property type="match status" value="1"/>
</dbReference>
<dbReference type="KEGG" id="sliu:111357397"/>
<keyword evidence="1" id="KW-1185">Reference proteome</keyword>
<organism evidence="1 2">
    <name type="scientific">Spodoptera litura</name>
    <name type="common">Asian cotton leafworm</name>
    <dbReference type="NCBI Taxonomy" id="69820"/>
    <lineage>
        <taxon>Eukaryota</taxon>
        <taxon>Metazoa</taxon>
        <taxon>Ecdysozoa</taxon>
        <taxon>Arthropoda</taxon>
        <taxon>Hexapoda</taxon>
        <taxon>Insecta</taxon>
        <taxon>Pterygota</taxon>
        <taxon>Neoptera</taxon>
        <taxon>Endopterygota</taxon>
        <taxon>Lepidoptera</taxon>
        <taxon>Glossata</taxon>
        <taxon>Ditrysia</taxon>
        <taxon>Noctuoidea</taxon>
        <taxon>Noctuidae</taxon>
        <taxon>Amphipyrinae</taxon>
        <taxon>Spodoptera</taxon>
    </lineage>
</organism>
<evidence type="ECO:0000313" key="1">
    <source>
        <dbReference type="Proteomes" id="UP000301870"/>
    </source>
</evidence>
<reference evidence="2" key="1">
    <citation type="submission" date="2025-08" db="UniProtKB">
        <authorList>
            <consortium name="RefSeq"/>
        </authorList>
    </citation>
    <scope>IDENTIFICATION</scope>
    <source>
        <strain evidence="2">Ishihara</strain>
        <tissue evidence="2">Whole body</tissue>
    </source>
</reference>
<accession>A0A9J7EBL5</accession>
<dbReference type="AlphaFoldDB" id="A0A9J7EBL5"/>
<protein>
    <submittedName>
        <fullName evidence="2">Uncharacterized protein LOC111357397 isoform X1</fullName>
    </submittedName>
</protein>
<dbReference type="PANTHER" id="PTHR20905:SF28">
    <property type="entry name" value="GH28833P-RELATED"/>
    <property type="match status" value="1"/>
</dbReference>
<dbReference type="RefSeq" id="XP_022827836.1">
    <property type="nucleotide sequence ID" value="XM_022972068.1"/>
</dbReference>
<name>A0A9J7EBL5_SPOLT</name>
<gene>
    <name evidence="2" type="primary">LOC111357397</name>
</gene>
<dbReference type="Proteomes" id="UP000301870">
    <property type="component" value="Chromosome 2"/>
</dbReference>
<proteinExistence type="predicted"/>
<dbReference type="GO" id="GO:0008080">
    <property type="term" value="F:N-acetyltransferase activity"/>
    <property type="evidence" value="ECO:0007669"/>
    <property type="project" value="TreeGrafter"/>
</dbReference>
<dbReference type="Gene3D" id="3.40.630.30">
    <property type="match status" value="1"/>
</dbReference>
<sequence>MILRFLSAYRKLHCKRQWAEDGAVKIESLTRETMEGALKVIRDFFFKTEPVCKAVGLLEEPGAAEELMQTCYDAAKDGVTLVANDTSTNQIIGVIFNRIQVTTSKQENYYEKLRQNCKYKSVRAFVDFSIDLEMKANIHKRYNTNCFIEVMYLSTLPDFKHKNIGSLLGLCTYQMGKKLYKGENVKTRLSDNEDITNFEAVPNILVALTTSKYSQRMGVKFGYEKVLEVRYDDYSYNGQSYREKIGDEHQTCQVLVKRLDR</sequence>
<dbReference type="OrthoDB" id="8191594at2759"/>
<evidence type="ECO:0000313" key="2">
    <source>
        <dbReference type="RefSeq" id="XP_022827836.1"/>
    </source>
</evidence>
<dbReference type="GeneID" id="111357397"/>